<evidence type="ECO:0000313" key="3">
    <source>
        <dbReference type="EMBL" id="SFC85110.1"/>
    </source>
</evidence>
<dbReference type="Proteomes" id="UP000199046">
    <property type="component" value="Unassembled WGS sequence"/>
</dbReference>
<dbReference type="Gene3D" id="2.130.10.10">
    <property type="entry name" value="YVTN repeat-like/Quinoprotein amine dehydrogenase"/>
    <property type="match status" value="1"/>
</dbReference>
<evidence type="ECO:0000313" key="4">
    <source>
        <dbReference type="Proteomes" id="UP000199046"/>
    </source>
</evidence>
<dbReference type="SUPFAM" id="SSF50974">
    <property type="entry name" value="Nitrous oxide reductase, N-terminal domain"/>
    <property type="match status" value="1"/>
</dbReference>
<keyword evidence="4" id="KW-1185">Reference proteome</keyword>
<organism evidence="3 4">
    <name type="scientific">Kushneria avicenniae</name>
    <dbReference type="NCBI Taxonomy" id="402385"/>
    <lineage>
        <taxon>Bacteria</taxon>
        <taxon>Pseudomonadati</taxon>
        <taxon>Pseudomonadota</taxon>
        <taxon>Gammaproteobacteria</taxon>
        <taxon>Oceanospirillales</taxon>
        <taxon>Halomonadaceae</taxon>
        <taxon>Kushneria</taxon>
    </lineage>
</organism>
<name>A0A1I1MU54_9GAMM</name>
<dbReference type="GO" id="GO:0006006">
    <property type="term" value="P:glucose metabolic process"/>
    <property type="evidence" value="ECO:0007669"/>
    <property type="project" value="UniProtKB-KW"/>
</dbReference>
<proteinExistence type="inferred from homology"/>
<keyword evidence="2" id="KW-0313">Glucose metabolism</keyword>
<dbReference type="InterPro" id="IPR050282">
    <property type="entry name" value="Cycloisomerase_2"/>
</dbReference>
<protein>
    <submittedName>
        <fullName evidence="3">6-phosphogluconolactonase</fullName>
    </submittedName>
</protein>
<dbReference type="AlphaFoldDB" id="A0A1I1MU54"/>
<reference evidence="4" key="1">
    <citation type="submission" date="2016-10" db="EMBL/GenBank/DDBJ databases">
        <authorList>
            <person name="Varghese N."/>
            <person name="Submissions S."/>
        </authorList>
    </citation>
    <scope>NUCLEOTIDE SEQUENCE [LARGE SCALE GENOMIC DNA]</scope>
    <source>
        <strain evidence="4">DSM 23439</strain>
    </source>
</reference>
<evidence type="ECO:0000256" key="1">
    <source>
        <dbReference type="ARBA" id="ARBA00005564"/>
    </source>
</evidence>
<dbReference type="RefSeq" id="WP_090135587.1">
    <property type="nucleotide sequence ID" value="NZ_FOLY01000007.1"/>
</dbReference>
<dbReference type="PANTHER" id="PTHR30344:SF1">
    <property type="entry name" value="6-PHOSPHOGLUCONOLACTONASE"/>
    <property type="match status" value="1"/>
</dbReference>
<keyword evidence="2" id="KW-0119">Carbohydrate metabolism</keyword>
<dbReference type="PANTHER" id="PTHR30344">
    <property type="entry name" value="6-PHOSPHOGLUCONOLACTONASE-RELATED"/>
    <property type="match status" value="1"/>
</dbReference>
<accession>A0A1I1MU54</accession>
<comment type="similarity">
    <text evidence="1">Belongs to the cycloisomerase 2 family.</text>
</comment>
<dbReference type="STRING" id="402385.SAMN05421848_2971"/>
<dbReference type="InterPro" id="IPR011045">
    <property type="entry name" value="N2O_reductase_N"/>
</dbReference>
<dbReference type="EMBL" id="FOLY01000007">
    <property type="protein sequence ID" value="SFC85110.1"/>
    <property type="molecule type" value="Genomic_DNA"/>
</dbReference>
<dbReference type="GO" id="GO:0017057">
    <property type="term" value="F:6-phosphogluconolactonase activity"/>
    <property type="evidence" value="ECO:0007669"/>
    <property type="project" value="TreeGrafter"/>
</dbReference>
<dbReference type="InterPro" id="IPR019405">
    <property type="entry name" value="Lactonase_7-beta_prop"/>
</dbReference>
<sequence>MSSPHALFAYIGCGGAGRVCLVHYAEEHLELIESVMLPGLEKAGGSMPLCLSPDRRYLYAAGRGTPMGIFTFAIDADSHRLSPVSSFPIEESVAYLACTTREARLYSASYHHHLVAAYATSPEGGVASEQARQATEPNAHCILPDPDERNLLFTSLGGDRVYCASIEAQPPFSDTSDVTLPEGTGPRHLIFNKKGTQLYLLGELDGSITLFDYDSSSRRLTERQRVVIDKGAAETFWAADIHLDAEERYLYASERSSSLVTSFEVDSDSGQLARVDAFEVETQPRGFALDATGQIMLVAGQQSHHVAAYHLNEGRLEFRDRVEVAESPDWVEMA</sequence>
<dbReference type="OrthoDB" id="9790815at2"/>
<evidence type="ECO:0000256" key="2">
    <source>
        <dbReference type="ARBA" id="ARBA00022526"/>
    </source>
</evidence>
<dbReference type="GO" id="GO:0005829">
    <property type="term" value="C:cytosol"/>
    <property type="evidence" value="ECO:0007669"/>
    <property type="project" value="TreeGrafter"/>
</dbReference>
<gene>
    <name evidence="3" type="ORF">SAMN05421848_2971</name>
</gene>
<dbReference type="InterPro" id="IPR015943">
    <property type="entry name" value="WD40/YVTN_repeat-like_dom_sf"/>
</dbReference>
<dbReference type="Pfam" id="PF10282">
    <property type="entry name" value="Lactonase"/>
    <property type="match status" value="1"/>
</dbReference>